<gene>
    <name evidence="3" type="ORF">P3W24_06055</name>
</gene>
<dbReference type="PROSITE" id="PS50110">
    <property type="entry name" value="RESPONSE_REGULATORY"/>
    <property type="match status" value="1"/>
</dbReference>
<dbReference type="InterPro" id="IPR011006">
    <property type="entry name" value="CheY-like_superfamily"/>
</dbReference>
<evidence type="ECO:0000259" key="2">
    <source>
        <dbReference type="PROSITE" id="PS50110"/>
    </source>
</evidence>
<proteinExistence type="predicted"/>
<sequence>MTTRDDNPTFRTLPASALAVVIEPRPTVADTVADCLRSRGYDVRVASSHSGAAASVIEREPVHILIAAVPAPGDDRSGAYLARARATHPGMAIVIMLSDPDEPAENAPLTAIRLVKPFDKAALARSIDAACAIA</sequence>
<accession>A0ABT6B8Y7</accession>
<reference evidence="3 4" key="1">
    <citation type="journal article" date="2024" name="Curr. Microbiol.">
        <title>Luteibacter sahnii sp. nov., A Novel Yellow-Colored Xanthomonadin Pigment Producing Probiotic Bacterium from Healthy Rice Seed Microbiome.</title>
        <authorList>
            <person name="Jaiswal G."/>
            <person name="Rana R."/>
            <person name="Nayak P.K."/>
            <person name="Chouhan R."/>
            <person name="Gandhi S.G."/>
            <person name="Patel H.K."/>
            <person name="Patil P.B."/>
        </authorList>
    </citation>
    <scope>NUCLEOTIDE SEQUENCE [LARGE SCALE GENOMIC DNA]</scope>
    <source>
        <strain evidence="3 4">PPL201</strain>
    </source>
</reference>
<dbReference type="EMBL" id="JARJJS010000001">
    <property type="protein sequence ID" value="MDF4024520.1"/>
    <property type="molecule type" value="Genomic_DNA"/>
</dbReference>
<dbReference type="InterPro" id="IPR001789">
    <property type="entry name" value="Sig_transdc_resp-reg_receiver"/>
</dbReference>
<protein>
    <recommendedName>
        <fullName evidence="2">Response regulatory domain-containing protein</fullName>
    </recommendedName>
</protein>
<keyword evidence="4" id="KW-1185">Reference proteome</keyword>
<comment type="caution">
    <text evidence="3">The sequence shown here is derived from an EMBL/GenBank/DDBJ whole genome shotgun (WGS) entry which is preliminary data.</text>
</comment>
<dbReference type="SUPFAM" id="SSF52172">
    <property type="entry name" value="CheY-like"/>
    <property type="match status" value="1"/>
</dbReference>
<evidence type="ECO:0000256" key="1">
    <source>
        <dbReference type="PROSITE-ProRule" id="PRU00169"/>
    </source>
</evidence>
<name>A0ABT6B8Y7_9GAMM</name>
<evidence type="ECO:0000313" key="3">
    <source>
        <dbReference type="EMBL" id="MDF4024520.1"/>
    </source>
</evidence>
<dbReference type="Gene3D" id="3.40.50.2300">
    <property type="match status" value="1"/>
</dbReference>
<evidence type="ECO:0000313" key="4">
    <source>
        <dbReference type="Proteomes" id="UP001528850"/>
    </source>
</evidence>
<organism evidence="3 4">
    <name type="scientific">Luteibacter sahnii</name>
    <dbReference type="NCBI Taxonomy" id="3021977"/>
    <lineage>
        <taxon>Bacteria</taxon>
        <taxon>Pseudomonadati</taxon>
        <taxon>Pseudomonadota</taxon>
        <taxon>Gammaproteobacteria</taxon>
        <taxon>Lysobacterales</taxon>
        <taxon>Rhodanobacteraceae</taxon>
        <taxon>Luteibacter</taxon>
    </lineage>
</organism>
<dbReference type="Proteomes" id="UP001528850">
    <property type="component" value="Unassembled WGS sequence"/>
</dbReference>
<comment type="caution">
    <text evidence="1">Lacks conserved residue(s) required for the propagation of feature annotation.</text>
</comment>
<feature type="domain" description="Response regulatory" evidence="2">
    <location>
        <begin position="18"/>
        <end position="131"/>
    </location>
</feature>